<feature type="domain" description="PiggyBac transposable element-derived protein 4 C-terminal zinc-finger" evidence="2">
    <location>
        <begin position="517"/>
        <end position="561"/>
    </location>
</feature>
<keyword evidence="5" id="KW-1185">Reference proteome</keyword>
<organism evidence="4 5">
    <name type="scientific">Odynerus spinipes</name>
    <dbReference type="NCBI Taxonomy" id="1348599"/>
    <lineage>
        <taxon>Eukaryota</taxon>
        <taxon>Metazoa</taxon>
        <taxon>Ecdysozoa</taxon>
        <taxon>Arthropoda</taxon>
        <taxon>Hexapoda</taxon>
        <taxon>Insecta</taxon>
        <taxon>Pterygota</taxon>
        <taxon>Neoptera</taxon>
        <taxon>Endopterygota</taxon>
        <taxon>Hymenoptera</taxon>
        <taxon>Apocrita</taxon>
        <taxon>Aculeata</taxon>
        <taxon>Vespoidea</taxon>
        <taxon>Vespidae</taxon>
        <taxon>Eumeninae</taxon>
        <taxon>Odynerus</taxon>
    </lineage>
</organism>
<reference evidence="4" key="2">
    <citation type="journal article" date="2023" name="Commun. Biol.">
        <title>Intrasexual cuticular hydrocarbon dimorphism in a wasp sheds light on hydrocarbon biosynthesis genes in Hymenoptera.</title>
        <authorList>
            <person name="Moris V.C."/>
            <person name="Podsiadlowski L."/>
            <person name="Martin S."/>
            <person name="Oeyen J.P."/>
            <person name="Donath A."/>
            <person name="Petersen M."/>
            <person name="Wilbrandt J."/>
            <person name="Misof B."/>
            <person name="Liedtke D."/>
            <person name="Thamm M."/>
            <person name="Scheiner R."/>
            <person name="Schmitt T."/>
            <person name="Niehuis O."/>
        </authorList>
    </citation>
    <scope>NUCLEOTIDE SEQUENCE</scope>
    <source>
        <strain evidence="4">GBR_01_08_01A</strain>
    </source>
</reference>
<evidence type="ECO:0000259" key="3">
    <source>
        <dbReference type="Pfam" id="PF13843"/>
    </source>
</evidence>
<dbReference type="Pfam" id="PF13843">
    <property type="entry name" value="DDE_Tnp_1_7"/>
    <property type="match status" value="1"/>
</dbReference>
<feature type="compositionally biased region" description="Polar residues" evidence="1">
    <location>
        <begin position="1"/>
        <end position="14"/>
    </location>
</feature>
<dbReference type="PANTHER" id="PTHR46599:SF3">
    <property type="entry name" value="PIGGYBAC TRANSPOSABLE ELEMENT-DERIVED PROTEIN 4"/>
    <property type="match status" value="1"/>
</dbReference>
<dbReference type="InterPro" id="IPR029526">
    <property type="entry name" value="PGBD"/>
</dbReference>
<evidence type="ECO:0008006" key="6">
    <source>
        <dbReference type="Google" id="ProtNLM"/>
    </source>
</evidence>
<feature type="domain" description="PiggyBac transposable element-derived protein" evidence="3">
    <location>
        <begin position="121"/>
        <end position="464"/>
    </location>
</feature>
<name>A0AAD9RIU3_9HYME</name>
<proteinExistence type="predicted"/>
<accession>A0AAD9RIU3</accession>
<evidence type="ECO:0000313" key="5">
    <source>
        <dbReference type="Proteomes" id="UP001258017"/>
    </source>
</evidence>
<dbReference type="InterPro" id="IPR032718">
    <property type="entry name" value="PGBD4_Znf_C"/>
</dbReference>
<evidence type="ECO:0000259" key="2">
    <source>
        <dbReference type="Pfam" id="PF13842"/>
    </source>
</evidence>
<evidence type="ECO:0000313" key="4">
    <source>
        <dbReference type="EMBL" id="KAK2579876.1"/>
    </source>
</evidence>
<dbReference type="Proteomes" id="UP001258017">
    <property type="component" value="Unassembled WGS sequence"/>
</dbReference>
<dbReference type="Pfam" id="PF13842">
    <property type="entry name" value="zf-Tnp_2"/>
    <property type="match status" value="1"/>
</dbReference>
<reference evidence="4" key="1">
    <citation type="submission" date="2021-08" db="EMBL/GenBank/DDBJ databases">
        <authorList>
            <person name="Misof B."/>
            <person name="Oliver O."/>
            <person name="Podsiadlowski L."/>
            <person name="Donath A."/>
            <person name="Peters R."/>
            <person name="Mayer C."/>
            <person name="Rust J."/>
            <person name="Gunkel S."/>
            <person name="Lesny P."/>
            <person name="Martin S."/>
            <person name="Oeyen J.P."/>
            <person name="Petersen M."/>
            <person name="Panagiotis P."/>
            <person name="Wilbrandt J."/>
            <person name="Tanja T."/>
        </authorList>
    </citation>
    <scope>NUCLEOTIDE SEQUENCE</scope>
    <source>
        <strain evidence="4">GBR_01_08_01A</strain>
        <tissue evidence="4">Thorax + abdomen</tissue>
    </source>
</reference>
<dbReference type="EMBL" id="JAIFRP010000073">
    <property type="protein sequence ID" value="KAK2579876.1"/>
    <property type="molecule type" value="Genomic_DNA"/>
</dbReference>
<gene>
    <name evidence="4" type="ORF">KPH14_007557</name>
</gene>
<evidence type="ECO:0000256" key="1">
    <source>
        <dbReference type="SAM" id="MobiDB-lite"/>
    </source>
</evidence>
<dbReference type="PANTHER" id="PTHR46599">
    <property type="entry name" value="PIGGYBAC TRANSPOSABLE ELEMENT-DERIVED PROTEIN 4"/>
    <property type="match status" value="1"/>
</dbReference>
<comment type="caution">
    <text evidence="4">The sequence shown here is derived from an EMBL/GenBank/DDBJ whole genome shotgun (WGS) entry which is preliminary data.</text>
</comment>
<protein>
    <recommendedName>
        <fullName evidence="6">PiggyBac transposable element-derived protein domain-containing protein</fullName>
    </recommendedName>
</protein>
<dbReference type="AlphaFoldDB" id="A0AAD9RIU3"/>
<feature type="region of interest" description="Disordered" evidence="1">
    <location>
        <begin position="1"/>
        <end position="40"/>
    </location>
</feature>
<sequence length="564" mass="66654">MSSPQPGPSKFQNLDSDEASDNLELNENYNRKRKKHMMDNDDREMEFEDYLNIGLDYIESDDNEMMFEEEDSESDEELESKELDELFENIEDTGKWTCDGDFKQFSFEEKAGLQNPAKGPDPYNFFELLVNNDFFSIIVDETNKYAESERGNRVKMLNVEEFRKFVGLLLHMGTIKCSQIQNYWSTHRLFNFNCFSQHMSRNRFQEILRSLNFASNDESSNCLSKIQPVIDYFNDKMKTIYYPHKELCINKTTVPWTDPLAFQQYIAGKKRKYGVKLYVLTESSGITLRIKMYTGHGDDDSRKGHVTKAVLCLLEDFLQKGHSVFMDNCYVSFMLSEHLLDYKTYCTGILQKFRKGNSKEVIRAKLSKGEAILRYKNKIMMGMFRDKRDILFISSEFKPNLIEVENKRKEKLRKPLVLHKYNKVMNGINRKDQMLSHYTCSRRTFQSHIKLWINIVETLLLNSFFLYAKYSSVPQKLNFYDFRLNIIDTLLFENNQENTLVILPDLEHTPEILSRGKNNKIRRKRCRQCFMHNIRKETNYFCGACEGNPGLCIGKCFKEYHRRK</sequence>